<reference evidence="1 2" key="1">
    <citation type="submission" date="2019-05" db="EMBL/GenBank/DDBJ databases">
        <title>Mikania micrantha, genome provides insights into the molecular mechanism of rapid growth.</title>
        <authorList>
            <person name="Liu B."/>
        </authorList>
    </citation>
    <scope>NUCLEOTIDE SEQUENCE [LARGE SCALE GENOMIC DNA]</scope>
    <source>
        <strain evidence="1">NLD-2019</strain>
        <tissue evidence="1">Leaf</tissue>
    </source>
</reference>
<dbReference type="Proteomes" id="UP000326396">
    <property type="component" value="Linkage Group LG4"/>
</dbReference>
<organism evidence="1 2">
    <name type="scientific">Mikania micrantha</name>
    <name type="common">bitter vine</name>
    <dbReference type="NCBI Taxonomy" id="192012"/>
    <lineage>
        <taxon>Eukaryota</taxon>
        <taxon>Viridiplantae</taxon>
        <taxon>Streptophyta</taxon>
        <taxon>Embryophyta</taxon>
        <taxon>Tracheophyta</taxon>
        <taxon>Spermatophyta</taxon>
        <taxon>Magnoliopsida</taxon>
        <taxon>eudicotyledons</taxon>
        <taxon>Gunneridae</taxon>
        <taxon>Pentapetalae</taxon>
        <taxon>asterids</taxon>
        <taxon>campanulids</taxon>
        <taxon>Asterales</taxon>
        <taxon>Asteraceae</taxon>
        <taxon>Asteroideae</taxon>
        <taxon>Heliantheae alliance</taxon>
        <taxon>Eupatorieae</taxon>
        <taxon>Mikania</taxon>
    </lineage>
</organism>
<name>A0A5N6N366_9ASTR</name>
<protein>
    <submittedName>
        <fullName evidence="1">Uncharacterized protein</fullName>
    </submittedName>
</protein>
<evidence type="ECO:0000313" key="1">
    <source>
        <dbReference type="EMBL" id="KAD4180544.1"/>
    </source>
</evidence>
<dbReference type="EMBL" id="SZYD01000014">
    <property type="protein sequence ID" value="KAD4180544.1"/>
    <property type="molecule type" value="Genomic_DNA"/>
</dbReference>
<accession>A0A5N6N366</accession>
<keyword evidence="2" id="KW-1185">Reference proteome</keyword>
<gene>
    <name evidence="1" type="ORF">E3N88_29135</name>
</gene>
<proteinExistence type="predicted"/>
<comment type="caution">
    <text evidence="1">The sequence shown here is derived from an EMBL/GenBank/DDBJ whole genome shotgun (WGS) entry which is preliminary data.</text>
</comment>
<sequence>MAPNLKFKFSDFTYKEAWSSPLLLLLLHLPLPPSEICVLTVLSYVVGVKLLKDVVVEGDDVNDESVLDADAKAKEGTLKD</sequence>
<evidence type="ECO:0000313" key="2">
    <source>
        <dbReference type="Proteomes" id="UP000326396"/>
    </source>
</evidence>
<dbReference type="AlphaFoldDB" id="A0A5N6N366"/>